<dbReference type="AlphaFoldDB" id="C4JI96"/>
<accession>C4JI96</accession>
<feature type="region of interest" description="Disordered" evidence="1">
    <location>
        <begin position="446"/>
        <end position="474"/>
    </location>
</feature>
<feature type="compositionally biased region" description="Polar residues" evidence="1">
    <location>
        <begin position="446"/>
        <end position="467"/>
    </location>
</feature>
<proteinExistence type="predicted"/>
<gene>
    <name evidence="2" type="ORF">UREG_02842</name>
</gene>
<feature type="region of interest" description="Disordered" evidence="1">
    <location>
        <begin position="124"/>
        <end position="202"/>
    </location>
</feature>
<evidence type="ECO:0000313" key="3">
    <source>
        <dbReference type="Proteomes" id="UP000002058"/>
    </source>
</evidence>
<dbReference type="eggNOG" id="ENOG502SGBF">
    <property type="taxonomic scope" value="Eukaryota"/>
</dbReference>
<dbReference type="HOGENOM" id="CLU_016094_0_0_1"/>
<feature type="region of interest" description="Disordered" evidence="1">
    <location>
        <begin position="242"/>
        <end position="364"/>
    </location>
</feature>
<dbReference type="OMA" id="KGCHTFT"/>
<dbReference type="VEuPathDB" id="FungiDB:UREG_02842"/>
<organism evidence="2 3">
    <name type="scientific">Uncinocarpus reesii (strain UAMH 1704)</name>
    <dbReference type="NCBI Taxonomy" id="336963"/>
    <lineage>
        <taxon>Eukaryota</taxon>
        <taxon>Fungi</taxon>
        <taxon>Dikarya</taxon>
        <taxon>Ascomycota</taxon>
        <taxon>Pezizomycotina</taxon>
        <taxon>Eurotiomycetes</taxon>
        <taxon>Eurotiomycetidae</taxon>
        <taxon>Onygenales</taxon>
        <taxon>Onygenaceae</taxon>
        <taxon>Uncinocarpus</taxon>
    </lineage>
</organism>
<dbReference type="PANTHER" id="PTHR40625">
    <property type="entry name" value="GTP-BINDING PROTEIN ESDC-RELATED"/>
    <property type="match status" value="1"/>
</dbReference>
<evidence type="ECO:0000313" key="2">
    <source>
        <dbReference type="EMBL" id="EEP77993.1"/>
    </source>
</evidence>
<feature type="compositionally biased region" description="Low complexity" evidence="1">
    <location>
        <begin position="308"/>
        <end position="322"/>
    </location>
</feature>
<sequence length="616" mass="67823">MVSTAATTLITFMLRTPPNTHSLKLLGSWDNFSQEYTMERDTRTGPDHWRGCHVFTNIICDGNLSTTQAGRDGGLRMGGTYWYYYRLNGDVDYYNEAEPWTTSCPFLPGQPINILNVPIHLPSADSRHKRESSTVSQRSIPQTMNPDDKYLNPRPPPRPRLPRLLTSTGGNRSREALTSPIASSPQHPVHGRSASHPRDLPARRKFRVSAKLTLDAAPPTLHSTKGSALRTAFLNFKTPRSVGKDAENEKRFYSNGREDEMGYKVDDQRGRSPRSNTPSPSHFPLASGHSGQTLQVPVKIYGGKRRPASPFGSRSASRSASQTRDRSPLRTPMEFQQNHVAESPYRVQDDTESPVQDLDLSDPPSLMVPCKLDLGSTIDLNEKRLPTLPNSPSSVLDEELRRMGFKSPVLDIDALHSHFSASTAASANMSPNSFLQACDSRFSECSTDTDALSPSSMTSGSTFNNDGSLSSRRSFSTSEPIEVASIQTALPRLAGLRITDDSDLLLPHLHYFDTPSPPTTVPAESLSDIRISALHIAKKVQPSDIPVSESKVHLLNGRAPDSGLPTPRASGEQMMERMGGSSKQRPSAHMHNMMQEIMDELSYLGGMINVDSPVHD</sequence>
<keyword evidence="3" id="KW-1185">Reference proteome</keyword>
<reference evidence="3" key="1">
    <citation type="journal article" date="2009" name="Genome Res.">
        <title>Comparative genomic analyses of the human fungal pathogens Coccidioides and their relatives.</title>
        <authorList>
            <person name="Sharpton T.J."/>
            <person name="Stajich J.E."/>
            <person name="Rounsley S.D."/>
            <person name="Gardner M.J."/>
            <person name="Wortman J.R."/>
            <person name="Jordar V.S."/>
            <person name="Maiti R."/>
            <person name="Kodira C.D."/>
            <person name="Neafsey D.E."/>
            <person name="Zeng Q."/>
            <person name="Hung C.-Y."/>
            <person name="McMahan C."/>
            <person name="Muszewska A."/>
            <person name="Grynberg M."/>
            <person name="Mandel M.A."/>
            <person name="Kellner E.M."/>
            <person name="Barker B.M."/>
            <person name="Galgiani J.N."/>
            <person name="Orbach M.J."/>
            <person name="Kirkland T.N."/>
            <person name="Cole G.T."/>
            <person name="Henn M.R."/>
            <person name="Birren B.W."/>
            <person name="Taylor J.W."/>
        </authorList>
    </citation>
    <scope>NUCLEOTIDE SEQUENCE [LARGE SCALE GENOMIC DNA]</scope>
    <source>
        <strain evidence="3">UAMH 1704</strain>
    </source>
</reference>
<feature type="compositionally biased region" description="Polar residues" evidence="1">
    <location>
        <begin position="133"/>
        <end position="145"/>
    </location>
</feature>
<dbReference type="EMBL" id="CH476615">
    <property type="protein sequence ID" value="EEP77993.1"/>
    <property type="molecule type" value="Genomic_DNA"/>
</dbReference>
<dbReference type="Proteomes" id="UP000002058">
    <property type="component" value="Unassembled WGS sequence"/>
</dbReference>
<dbReference type="GeneID" id="8437631"/>
<name>C4JI96_UNCRE</name>
<dbReference type="RefSeq" id="XP_002543326.1">
    <property type="nucleotide sequence ID" value="XM_002543280.1"/>
</dbReference>
<dbReference type="OrthoDB" id="5422351at2759"/>
<protein>
    <submittedName>
        <fullName evidence="2">Uncharacterized protein</fullName>
    </submittedName>
</protein>
<dbReference type="InParanoid" id="C4JI96"/>
<dbReference type="KEGG" id="ure:UREG_02842"/>
<dbReference type="PANTHER" id="PTHR40625:SF1">
    <property type="entry name" value="AMP-ACTIVATED PROTEIN KINASE GLYCOGEN-BINDING DOMAIN-CONTAINING PROTEIN"/>
    <property type="match status" value="1"/>
</dbReference>
<evidence type="ECO:0000256" key="1">
    <source>
        <dbReference type="SAM" id="MobiDB-lite"/>
    </source>
</evidence>
<feature type="compositionally biased region" description="Basic and acidic residues" evidence="1">
    <location>
        <begin position="242"/>
        <end position="270"/>
    </location>
</feature>